<name>A0A9X4BKN7_9GAMM</name>
<dbReference type="Proteomes" id="UP001139971">
    <property type="component" value="Unassembled WGS sequence"/>
</dbReference>
<dbReference type="AlphaFoldDB" id="A0A9X4BKN7"/>
<keyword evidence="5" id="KW-1185">Reference proteome</keyword>
<dbReference type="SUPFAM" id="SSF53271">
    <property type="entry name" value="PRTase-like"/>
    <property type="match status" value="1"/>
</dbReference>
<dbReference type="RefSeq" id="WP_263545603.1">
    <property type="nucleotide sequence ID" value="NZ_JAOVZO020000017.1"/>
</dbReference>
<dbReference type="PANTHER" id="PTHR47505:SF1">
    <property type="entry name" value="DNA UTILIZATION PROTEIN YHGH"/>
    <property type="match status" value="1"/>
</dbReference>
<evidence type="ECO:0000313" key="4">
    <source>
        <dbReference type="EMBL" id="MDC8013394.1"/>
    </source>
</evidence>
<comment type="caution">
    <text evidence="4">The sequence shown here is derived from an EMBL/GenBank/DDBJ whole genome shotgun (WGS) entry which is preliminary data.</text>
</comment>
<organism evidence="4 5">
    <name type="scientific">Tahibacter soli</name>
    <dbReference type="NCBI Taxonomy" id="2983605"/>
    <lineage>
        <taxon>Bacteria</taxon>
        <taxon>Pseudomonadati</taxon>
        <taxon>Pseudomonadota</taxon>
        <taxon>Gammaproteobacteria</taxon>
        <taxon>Lysobacterales</taxon>
        <taxon>Rhodanobacteraceae</taxon>
        <taxon>Tahibacter</taxon>
    </lineage>
</organism>
<sequence>MNGRLKVDGWLRRVEFALLPAACVLCGAAAVDRDLCAGCAADLVPNRRCCARCAIPLESGALCGPCAKRAPPQTSAWVPFVYGAPIDTLLTRLKFGGDLAAGRVLAEVALARRANDAPLPDALVPVPLHASRLRERGYNQSLELARAWSRALRVPLAADALVRTRATPPQTGLSALERRRNLRGALAVVAPLPRRVAIVDDVMTTGTTLRESARALRRAGCVHVEVWAVARAPRVGKTGA</sequence>
<evidence type="ECO:0000256" key="1">
    <source>
        <dbReference type="ARBA" id="ARBA00008007"/>
    </source>
</evidence>
<dbReference type="CDD" id="cd06223">
    <property type="entry name" value="PRTases_typeI"/>
    <property type="match status" value="1"/>
</dbReference>
<comment type="similarity">
    <text evidence="1">Belongs to the ComF/GntX family.</text>
</comment>
<dbReference type="InterPro" id="IPR051910">
    <property type="entry name" value="ComF/GntX_DNA_util-trans"/>
</dbReference>
<evidence type="ECO:0000313" key="5">
    <source>
        <dbReference type="Proteomes" id="UP001139971"/>
    </source>
</evidence>
<dbReference type="InterPro" id="IPR029057">
    <property type="entry name" value="PRTase-like"/>
</dbReference>
<dbReference type="Pfam" id="PF00156">
    <property type="entry name" value="Pribosyltran"/>
    <property type="match status" value="1"/>
</dbReference>
<feature type="domain" description="Double zinc ribbon" evidence="3">
    <location>
        <begin position="17"/>
        <end position="67"/>
    </location>
</feature>
<dbReference type="EMBL" id="JAOVZO020000017">
    <property type="protein sequence ID" value="MDC8013394.1"/>
    <property type="molecule type" value="Genomic_DNA"/>
</dbReference>
<reference evidence="4" key="1">
    <citation type="submission" date="2023-02" db="EMBL/GenBank/DDBJ databases">
        <title>Tahibacter soli sp. nov. isolated from soil.</title>
        <authorList>
            <person name="Baek J.H."/>
            <person name="Lee J.K."/>
            <person name="Choi D.G."/>
            <person name="Jeon C.O."/>
        </authorList>
    </citation>
    <scope>NUCLEOTIDE SEQUENCE</scope>
    <source>
        <strain evidence="4">BL</strain>
    </source>
</reference>
<proteinExistence type="inferred from homology"/>
<evidence type="ECO:0000259" key="2">
    <source>
        <dbReference type="Pfam" id="PF00156"/>
    </source>
</evidence>
<gene>
    <name evidence="4" type="ORF">OD750_012690</name>
</gene>
<dbReference type="Pfam" id="PF18912">
    <property type="entry name" value="DZR_2"/>
    <property type="match status" value="1"/>
</dbReference>
<evidence type="ECO:0000259" key="3">
    <source>
        <dbReference type="Pfam" id="PF18912"/>
    </source>
</evidence>
<accession>A0A9X4BKN7</accession>
<feature type="domain" description="Phosphoribosyltransferase" evidence="2">
    <location>
        <begin position="141"/>
        <end position="232"/>
    </location>
</feature>
<dbReference type="Gene3D" id="3.40.50.2020">
    <property type="match status" value="1"/>
</dbReference>
<protein>
    <submittedName>
        <fullName evidence="4">ComF family protein</fullName>
    </submittedName>
</protein>
<dbReference type="InterPro" id="IPR044005">
    <property type="entry name" value="DZR_2"/>
</dbReference>
<dbReference type="PANTHER" id="PTHR47505">
    <property type="entry name" value="DNA UTILIZATION PROTEIN YHGH"/>
    <property type="match status" value="1"/>
</dbReference>
<dbReference type="InterPro" id="IPR000836">
    <property type="entry name" value="PRTase_dom"/>
</dbReference>